<sequence>MVVDSGPGNFASELTAPTLNTSAVDTSYQLRGNGTYQVAFRFYDSNRGIYSALSAPLVVHLDHLKTTKAVGTISLASGGGDSGLMIAGDVFTINRRTYEYIDAGSDVTIAAAEGATPAQHATVLADTINEDSLATVTASAQSSSVLLESIVRGTAGNAYDLSVVEVEPNTDDISVSGSILTGGGVVTTVPETQVKITIDFPANTAVVDDEVYADFAALFDTVDIFRTIDLGDSTTSQGAIFYLEQTIAKTGNWATSETWDSLTADIGILVDDALPFQTMYDPEKDIVVSPPQSGTIGEYEELTFMAQASSSDGGYDTLSSSPEHTSPEYFSTYNTRVG</sequence>
<comment type="caution">
    <text evidence="2">The sequence shown here is derived from an EMBL/GenBank/DDBJ whole genome shotgun (WGS) entry which is preliminary data.</text>
</comment>
<name>A0A0F9AJX0_9ZZZZ</name>
<protein>
    <submittedName>
        <fullName evidence="2">Uncharacterized protein</fullName>
    </submittedName>
</protein>
<dbReference type="EMBL" id="LAZR01045548">
    <property type="protein sequence ID" value="KKK98615.1"/>
    <property type="molecule type" value="Genomic_DNA"/>
</dbReference>
<reference evidence="2" key="1">
    <citation type="journal article" date="2015" name="Nature">
        <title>Complex archaea that bridge the gap between prokaryotes and eukaryotes.</title>
        <authorList>
            <person name="Spang A."/>
            <person name="Saw J.H."/>
            <person name="Jorgensen S.L."/>
            <person name="Zaremba-Niedzwiedzka K."/>
            <person name="Martijn J."/>
            <person name="Lind A.E."/>
            <person name="van Eijk R."/>
            <person name="Schleper C."/>
            <person name="Guy L."/>
            <person name="Ettema T.J."/>
        </authorList>
    </citation>
    <scope>NUCLEOTIDE SEQUENCE</scope>
</reference>
<dbReference type="AlphaFoldDB" id="A0A0F9AJX0"/>
<evidence type="ECO:0000313" key="2">
    <source>
        <dbReference type="EMBL" id="KKK98615.1"/>
    </source>
</evidence>
<feature type="region of interest" description="Disordered" evidence="1">
    <location>
        <begin position="313"/>
        <end position="338"/>
    </location>
</feature>
<accession>A0A0F9AJX0</accession>
<evidence type="ECO:0000256" key="1">
    <source>
        <dbReference type="SAM" id="MobiDB-lite"/>
    </source>
</evidence>
<organism evidence="2">
    <name type="scientific">marine sediment metagenome</name>
    <dbReference type="NCBI Taxonomy" id="412755"/>
    <lineage>
        <taxon>unclassified sequences</taxon>
        <taxon>metagenomes</taxon>
        <taxon>ecological metagenomes</taxon>
    </lineage>
</organism>
<feature type="non-terminal residue" evidence="2">
    <location>
        <position position="338"/>
    </location>
</feature>
<proteinExistence type="predicted"/>
<gene>
    <name evidence="2" type="ORF">LCGC14_2640990</name>
</gene>